<evidence type="ECO:0000313" key="3">
    <source>
        <dbReference type="Proteomes" id="UP000265725"/>
    </source>
</evidence>
<organism evidence="2 3">
    <name type="scientific">Paenisporosarcina cavernae</name>
    <dbReference type="NCBI Taxonomy" id="2320858"/>
    <lineage>
        <taxon>Bacteria</taxon>
        <taxon>Bacillati</taxon>
        <taxon>Bacillota</taxon>
        <taxon>Bacilli</taxon>
        <taxon>Bacillales</taxon>
        <taxon>Caryophanaceae</taxon>
        <taxon>Paenisporosarcina</taxon>
    </lineage>
</organism>
<accession>A0A385YWQ9</accession>
<dbReference type="SUPFAM" id="SSF53271">
    <property type="entry name" value="PRTase-like"/>
    <property type="match status" value="1"/>
</dbReference>
<protein>
    <recommendedName>
        <fullName evidence="1">PRTase-CE domain-containing protein</fullName>
    </recommendedName>
</protein>
<reference evidence="3" key="1">
    <citation type="submission" date="2018-09" db="EMBL/GenBank/DDBJ databases">
        <authorList>
            <person name="Zhu H."/>
        </authorList>
    </citation>
    <scope>NUCLEOTIDE SEQUENCE [LARGE SCALE GENOMIC DNA]</scope>
    <source>
        <strain evidence="3">K2R23-3</strain>
    </source>
</reference>
<gene>
    <name evidence="2" type="ORF">D3873_10950</name>
</gene>
<evidence type="ECO:0000259" key="1">
    <source>
        <dbReference type="Pfam" id="PF24390"/>
    </source>
</evidence>
<dbReference type="KEGG" id="paek:D3873_10950"/>
<evidence type="ECO:0000313" key="2">
    <source>
        <dbReference type="EMBL" id="AYC30337.1"/>
    </source>
</evidence>
<dbReference type="Pfam" id="PF24390">
    <property type="entry name" value="PRTase-CE"/>
    <property type="match status" value="1"/>
</dbReference>
<dbReference type="RefSeq" id="WP_119884054.1">
    <property type="nucleotide sequence ID" value="NZ_CP032418.1"/>
</dbReference>
<dbReference type="EMBL" id="CP032418">
    <property type="protein sequence ID" value="AYC30337.1"/>
    <property type="molecule type" value="Genomic_DNA"/>
</dbReference>
<keyword evidence="3" id="KW-1185">Reference proteome</keyword>
<sequence length="272" mass="32013">MNSDILIKIEDIFDNKGWNKDSIMYNHFITSLEKLNLDEQFFIINLTEKFTYITITEYENLILKMFEDAFNKGYLRKKIYVIPLLKYSGNFESEMKLVKSSNFVAYLTKSMLFNYQKWKKGKKINVYNFLNEDDIKEINEKNNLVIFIDDYIGSGNTAKQCLEEYISKGLNINNILIMSMCIEDNAKKIFDSMRLNYIHSEIDYYNIRDVLKDSKDDEMSILKNISKKINASDDFAFGYNKTGALISLIRTPNNTIPFFWSTKKGRKAPFPR</sequence>
<dbReference type="InterPro" id="IPR029057">
    <property type="entry name" value="PRTase-like"/>
</dbReference>
<dbReference type="Proteomes" id="UP000265725">
    <property type="component" value="Chromosome"/>
</dbReference>
<feature type="domain" description="PRTase-CE" evidence="1">
    <location>
        <begin position="38"/>
        <end position="272"/>
    </location>
</feature>
<dbReference type="InterPro" id="IPR056920">
    <property type="entry name" value="PRTase-CE"/>
</dbReference>
<name>A0A385YWQ9_9BACL</name>
<dbReference type="AlphaFoldDB" id="A0A385YWQ9"/>
<proteinExistence type="predicted"/>
<dbReference type="OrthoDB" id="2084254at2"/>